<keyword evidence="2" id="KW-1185">Reference proteome</keyword>
<dbReference type="GeneID" id="80915770"/>
<evidence type="ECO:0000313" key="1">
    <source>
        <dbReference type="EMBL" id="KAJ4344497.1"/>
    </source>
</evidence>
<organism evidence="1 2">
    <name type="scientific">Didymosphaeria variabile</name>
    <dbReference type="NCBI Taxonomy" id="1932322"/>
    <lineage>
        <taxon>Eukaryota</taxon>
        <taxon>Fungi</taxon>
        <taxon>Dikarya</taxon>
        <taxon>Ascomycota</taxon>
        <taxon>Pezizomycotina</taxon>
        <taxon>Dothideomycetes</taxon>
        <taxon>Pleosporomycetidae</taxon>
        <taxon>Pleosporales</taxon>
        <taxon>Massarineae</taxon>
        <taxon>Didymosphaeriaceae</taxon>
        <taxon>Didymosphaeria</taxon>
    </lineage>
</organism>
<proteinExistence type="predicted"/>
<dbReference type="Proteomes" id="UP001140513">
    <property type="component" value="Unassembled WGS sequence"/>
</dbReference>
<protein>
    <submittedName>
        <fullName evidence="1">Uncharacterized protein</fullName>
    </submittedName>
</protein>
<dbReference type="EMBL" id="JAPEUX010000010">
    <property type="protein sequence ID" value="KAJ4344497.1"/>
    <property type="molecule type" value="Genomic_DNA"/>
</dbReference>
<dbReference type="RefSeq" id="XP_056064949.1">
    <property type="nucleotide sequence ID" value="XM_056220962.1"/>
</dbReference>
<reference evidence="1" key="1">
    <citation type="submission" date="2022-10" db="EMBL/GenBank/DDBJ databases">
        <title>Tapping the CABI collections for fungal endophytes: first genome assemblies for Collariella, Neodidymelliopsis, Ascochyta clinopodiicola, Didymella pomorum, Didymosphaeria variabile, Neocosmospora piperis and Neocucurbitaria cava.</title>
        <authorList>
            <person name="Hill R."/>
        </authorList>
    </citation>
    <scope>NUCLEOTIDE SEQUENCE</scope>
    <source>
        <strain evidence="1">IMI 356815</strain>
    </source>
</reference>
<dbReference type="AlphaFoldDB" id="A0A9W8XA41"/>
<gene>
    <name evidence="1" type="ORF">N0V89_012240</name>
</gene>
<comment type="caution">
    <text evidence="1">The sequence shown here is derived from an EMBL/GenBank/DDBJ whole genome shotgun (WGS) entry which is preliminary data.</text>
</comment>
<sequence>MVGQLISLQYFRGIHLNRVITELIEAVAQQEMKRADGKFERSLPEPEKPHTIIKEQPFEYDEEIGFIDWKVRHDWIDREVAKILEMGRLAKQKRSNELPQFFSLPPELRTRVYHELWKNTPQVNYRQPDGWEERYYGGWRGFPDHWLESPYMILVYGDYDNNPIQQTRRGYEVDYIWGPASLPSWLLANKQMLCEGLAQLRLKSTLVMSRCFDPFHGMHRHLVRPINDIQTLTITNLEYGLVGHKRYGVAKDQARHFPSHSSLQLERKLRGIRNLKIEFIQRTNRFVADYEVDLPHCISGLLSALKHLEVVTFVEHFTWMNPMEPDQSIRPHYSREMRLKSLQEFIQDAVQEHGRVLSGDETFDVEYKTEPLSAYKLIRWTYTFRKRTHDKDTLDYWRSVRRTKDSVIREMHKGFLGANLKFASITGAGRTDLSGVLERY</sequence>
<dbReference type="OrthoDB" id="3799620at2759"/>
<accession>A0A9W8XA41</accession>
<evidence type="ECO:0000313" key="2">
    <source>
        <dbReference type="Proteomes" id="UP001140513"/>
    </source>
</evidence>
<name>A0A9W8XA41_9PLEO</name>